<dbReference type="Pfam" id="PF24883">
    <property type="entry name" value="NPHP3_N"/>
    <property type="match status" value="1"/>
</dbReference>
<dbReference type="SMART" id="SM00248">
    <property type="entry name" value="ANK"/>
    <property type="match status" value="4"/>
</dbReference>
<keyword evidence="1" id="KW-0677">Repeat</keyword>
<feature type="repeat" description="ANK" evidence="2">
    <location>
        <begin position="1098"/>
        <end position="1130"/>
    </location>
</feature>
<evidence type="ECO:0000259" key="4">
    <source>
        <dbReference type="Pfam" id="PF24809"/>
    </source>
</evidence>
<protein>
    <submittedName>
        <fullName evidence="6">Uncharacterized protein</fullName>
    </submittedName>
</protein>
<gene>
    <name evidence="6" type="ORF">FHL15_005919</name>
</gene>
<dbReference type="Pfam" id="PF12796">
    <property type="entry name" value="Ank_2"/>
    <property type="match status" value="1"/>
</dbReference>
<dbReference type="AlphaFoldDB" id="A0A553HYM1"/>
<dbReference type="PROSITE" id="PS50088">
    <property type="entry name" value="ANK_REPEAT"/>
    <property type="match status" value="1"/>
</dbReference>
<dbReference type="Gene3D" id="3.40.50.300">
    <property type="entry name" value="P-loop containing nucleotide triphosphate hydrolases"/>
    <property type="match status" value="1"/>
</dbReference>
<keyword evidence="7" id="KW-1185">Reference proteome</keyword>
<evidence type="ECO:0000256" key="1">
    <source>
        <dbReference type="ARBA" id="ARBA00022737"/>
    </source>
</evidence>
<feature type="domain" description="Nephrocystin 3-like N-terminal" evidence="5">
    <location>
        <begin position="289"/>
        <end position="430"/>
    </location>
</feature>
<evidence type="ECO:0000313" key="7">
    <source>
        <dbReference type="Proteomes" id="UP000319160"/>
    </source>
</evidence>
<dbReference type="SUPFAM" id="SSF48403">
    <property type="entry name" value="Ankyrin repeat"/>
    <property type="match status" value="1"/>
</dbReference>
<dbReference type="STRING" id="2512241.A0A553HYM1"/>
<dbReference type="InterPro" id="IPR056125">
    <property type="entry name" value="DUF7708"/>
</dbReference>
<dbReference type="Proteomes" id="UP000319160">
    <property type="component" value="Unassembled WGS sequence"/>
</dbReference>
<feature type="domain" description="DUF7708" evidence="4">
    <location>
        <begin position="73"/>
        <end position="205"/>
    </location>
</feature>
<dbReference type="Pfam" id="PF22939">
    <property type="entry name" value="WHD_GPIID"/>
    <property type="match status" value="1"/>
</dbReference>
<evidence type="ECO:0000259" key="3">
    <source>
        <dbReference type="Pfam" id="PF22939"/>
    </source>
</evidence>
<evidence type="ECO:0000313" key="6">
    <source>
        <dbReference type="EMBL" id="TRX93051.1"/>
    </source>
</evidence>
<keyword evidence="2" id="KW-0040">ANK repeat</keyword>
<dbReference type="PROSITE" id="PS50297">
    <property type="entry name" value="ANK_REP_REGION"/>
    <property type="match status" value="1"/>
</dbReference>
<reference evidence="7" key="1">
    <citation type="submission" date="2019-06" db="EMBL/GenBank/DDBJ databases">
        <title>Draft genome sequence of the griseofulvin-producing fungus Xylaria cubensis strain G536.</title>
        <authorList>
            <person name="Mead M.E."/>
            <person name="Raja H.A."/>
            <person name="Steenwyk J.L."/>
            <person name="Knowles S.L."/>
            <person name="Oberlies N.H."/>
            <person name="Rokas A."/>
        </authorList>
    </citation>
    <scope>NUCLEOTIDE SEQUENCE [LARGE SCALE GENOMIC DNA]</scope>
    <source>
        <strain evidence="7">G536</strain>
    </source>
</reference>
<dbReference type="PANTHER" id="PTHR10039">
    <property type="entry name" value="AMELOGENIN"/>
    <property type="match status" value="1"/>
</dbReference>
<organism evidence="6 7">
    <name type="scientific">Xylaria flabelliformis</name>
    <dbReference type="NCBI Taxonomy" id="2512241"/>
    <lineage>
        <taxon>Eukaryota</taxon>
        <taxon>Fungi</taxon>
        <taxon>Dikarya</taxon>
        <taxon>Ascomycota</taxon>
        <taxon>Pezizomycotina</taxon>
        <taxon>Sordariomycetes</taxon>
        <taxon>Xylariomycetidae</taxon>
        <taxon>Xylariales</taxon>
        <taxon>Xylariaceae</taxon>
        <taxon>Xylaria</taxon>
    </lineage>
</organism>
<dbReference type="Gene3D" id="1.25.40.20">
    <property type="entry name" value="Ankyrin repeat-containing domain"/>
    <property type="match status" value="2"/>
</dbReference>
<sequence>MASSVANPTDGLQVALGEFQSILSDEDRQRLQRIKNKPEADAAIQFTATLDQENAAKRKGYSISSRLYSVLLSVQQFSNVVDTFVSANPSIAALVWGTMKLTMLIVTNFLTYYEETSKAFLDFDKWSPRLSQYQSLFPTSTRLQTAICEFNASIIRCCKQIVLISQRSWQAHVVNSLTQSFQSELGNHIRLIKDAAREVSFEIDLAKAQSDIEEQRLQQQERASALGHRFALTSFISKSNAEMVEAKKWRAIVDGRNKSESNQQRLDDISTFDYVTAFNQARSKRYHSTGGWVFQTSEWRNWKDEDGSIGSGKTVLSRQVSESISFFFPRFDYADSLLADSIIRSLIKQNLQPDLVDRLSNDISKAYSSFYSQDSMLDLLVSKTAIFSTNYLLIDSLDECELKERQTILQILGSMIKRSSSRVKIFVASRDALENEITDVFPQVVRLQMNTPEAASDLELFVRQTLSERINMGQLAIGNVSSEMICDSIMSGAQGMFLWVALEIDEICAQVCEEDVLIALQNLPKTLTEILTRALLRILAQGNHRIAKEVFKWISVAKRPLLLEELQDALSIRIGESYSKLERRPQRIEKLPAWCANLVEIDEVSNSVQFVHHSVRTFILDTSIVNLQSPKLNEFHDHVENFDTAVGELCVTYLEWNDFKRALEPSKPQLDQTTKIPEPQKIIKTVLTAERKSTFATTIGRLIPRSPRSEIQLKLNTSLASRLNGRQKQGLDENLFHNRSYPFLEYARKYWISHTRLLMVKSPIYWSWRRMLEGTHQVARTEWTRSEYRSADEFILAWAQTHCHFALLYALMSAGHLDFEQFHGHSCKIVAESQSIQGMQILLENIEEFTPRHWTREMSLPVKIATVAAYLKPQEHIDSFRRTQDWHVSRIYRPVTPLLDNRPNIDVIASIPGLLEITYFASVQLNLAELMATLLVREPSLCDIPRGCIEIQPLQVAIMAENITAVNLLLQRGADPNQSCSKPGWLISTLRDFRFNSLLNLAISQKNTMIMRLLLDSGSDVNYSKLRINSPRNSQPLDSTTKMIQSCLTNFQTNLSEDLTALHCAVLVSTDNIIDGPDLAPMKLLLSNGADSNVPNSEGLTPIFLAVHQRQPKTLKALLKAGADPTLKCKSGQTAEEYAAQIRYHEAKGLIKKYLSNTPLVIAYGERTGSLPVYDRI</sequence>
<accession>A0A553HYM1</accession>
<evidence type="ECO:0000256" key="2">
    <source>
        <dbReference type="PROSITE-ProRule" id="PRU00023"/>
    </source>
</evidence>
<dbReference type="EMBL" id="VFLP01000031">
    <property type="protein sequence ID" value="TRX93051.1"/>
    <property type="molecule type" value="Genomic_DNA"/>
</dbReference>
<dbReference type="OrthoDB" id="7464126at2759"/>
<dbReference type="InterPro" id="IPR054471">
    <property type="entry name" value="GPIID_WHD"/>
</dbReference>
<feature type="domain" description="GPI inositol-deacylase winged helix" evidence="3">
    <location>
        <begin position="541"/>
        <end position="622"/>
    </location>
</feature>
<proteinExistence type="predicted"/>
<dbReference type="Pfam" id="PF24809">
    <property type="entry name" value="DUF7708"/>
    <property type="match status" value="1"/>
</dbReference>
<dbReference type="InterPro" id="IPR036770">
    <property type="entry name" value="Ankyrin_rpt-contain_sf"/>
</dbReference>
<evidence type="ECO:0000259" key="5">
    <source>
        <dbReference type="Pfam" id="PF24883"/>
    </source>
</evidence>
<dbReference type="InterPro" id="IPR002110">
    <property type="entry name" value="Ankyrin_rpt"/>
</dbReference>
<dbReference type="InterPro" id="IPR027417">
    <property type="entry name" value="P-loop_NTPase"/>
</dbReference>
<dbReference type="InterPro" id="IPR056884">
    <property type="entry name" value="NPHP3-like_N"/>
</dbReference>
<name>A0A553HYM1_9PEZI</name>
<comment type="caution">
    <text evidence="6">The sequence shown here is derived from an EMBL/GenBank/DDBJ whole genome shotgun (WGS) entry which is preliminary data.</text>
</comment>